<dbReference type="Proteomes" id="UP000054018">
    <property type="component" value="Unassembled WGS sequence"/>
</dbReference>
<proteinExistence type="predicted"/>
<dbReference type="EMBL" id="KN834159">
    <property type="protein sequence ID" value="KIK11776.1"/>
    <property type="molecule type" value="Genomic_DNA"/>
</dbReference>
<keyword evidence="1" id="KW-1133">Transmembrane helix</keyword>
<feature type="transmembrane region" description="Helical" evidence="1">
    <location>
        <begin position="35"/>
        <end position="53"/>
    </location>
</feature>
<evidence type="ECO:0000313" key="2">
    <source>
        <dbReference type="EMBL" id="KIK11776.1"/>
    </source>
</evidence>
<dbReference type="HOGENOM" id="CLU_3033301_0_0_1"/>
<dbReference type="AlphaFoldDB" id="A0A0C9Y3V9"/>
<name>A0A0C9Y3V9_9AGAM</name>
<evidence type="ECO:0000313" key="3">
    <source>
        <dbReference type="Proteomes" id="UP000054018"/>
    </source>
</evidence>
<protein>
    <submittedName>
        <fullName evidence="2">Unplaced genomic scaffold scaffold_475, whole genome shotgun sequence</fullName>
    </submittedName>
</protein>
<reference evidence="2 3" key="1">
    <citation type="submission" date="2014-04" db="EMBL/GenBank/DDBJ databases">
        <authorList>
            <consortium name="DOE Joint Genome Institute"/>
            <person name="Kuo A."/>
            <person name="Kohler A."/>
            <person name="Costa M.D."/>
            <person name="Nagy L.G."/>
            <person name="Floudas D."/>
            <person name="Copeland A."/>
            <person name="Barry K.W."/>
            <person name="Cichocki N."/>
            <person name="Veneault-Fourrey C."/>
            <person name="LaButti K."/>
            <person name="Lindquist E.A."/>
            <person name="Lipzen A."/>
            <person name="Lundell T."/>
            <person name="Morin E."/>
            <person name="Murat C."/>
            <person name="Sun H."/>
            <person name="Tunlid A."/>
            <person name="Henrissat B."/>
            <person name="Grigoriev I.V."/>
            <person name="Hibbett D.S."/>
            <person name="Martin F."/>
            <person name="Nordberg H.P."/>
            <person name="Cantor M.N."/>
            <person name="Hua S.X."/>
        </authorList>
    </citation>
    <scope>NUCLEOTIDE SEQUENCE [LARGE SCALE GENOMIC DNA]</scope>
    <source>
        <strain evidence="2 3">441</strain>
    </source>
</reference>
<evidence type="ECO:0000256" key="1">
    <source>
        <dbReference type="SAM" id="Phobius"/>
    </source>
</evidence>
<accession>A0A0C9Y3V9</accession>
<keyword evidence="3" id="KW-1185">Reference proteome</keyword>
<organism evidence="2 3">
    <name type="scientific">Pisolithus microcarpus 441</name>
    <dbReference type="NCBI Taxonomy" id="765257"/>
    <lineage>
        <taxon>Eukaryota</taxon>
        <taxon>Fungi</taxon>
        <taxon>Dikarya</taxon>
        <taxon>Basidiomycota</taxon>
        <taxon>Agaricomycotina</taxon>
        <taxon>Agaricomycetes</taxon>
        <taxon>Agaricomycetidae</taxon>
        <taxon>Boletales</taxon>
        <taxon>Sclerodermatineae</taxon>
        <taxon>Pisolithaceae</taxon>
        <taxon>Pisolithus</taxon>
    </lineage>
</organism>
<gene>
    <name evidence="2" type="ORF">PISMIDRAFT_690053</name>
</gene>
<keyword evidence="1" id="KW-0472">Membrane</keyword>
<keyword evidence="1" id="KW-0812">Transmembrane</keyword>
<sequence length="55" mass="6537">MRLQTYVAGHLKRIRYFGLEKSLLRARRVVFQSKYTVYYLALIVDVLVLHQPISI</sequence>
<reference evidence="3" key="2">
    <citation type="submission" date="2015-01" db="EMBL/GenBank/DDBJ databases">
        <title>Evolutionary Origins and Diversification of the Mycorrhizal Mutualists.</title>
        <authorList>
            <consortium name="DOE Joint Genome Institute"/>
            <consortium name="Mycorrhizal Genomics Consortium"/>
            <person name="Kohler A."/>
            <person name="Kuo A."/>
            <person name="Nagy L.G."/>
            <person name="Floudas D."/>
            <person name="Copeland A."/>
            <person name="Barry K.W."/>
            <person name="Cichocki N."/>
            <person name="Veneault-Fourrey C."/>
            <person name="LaButti K."/>
            <person name="Lindquist E.A."/>
            <person name="Lipzen A."/>
            <person name="Lundell T."/>
            <person name="Morin E."/>
            <person name="Murat C."/>
            <person name="Riley R."/>
            <person name="Ohm R."/>
            <person name="Sun H."/>
            <person name="Tunlid A."/>
            <person name="Henrissat B."/>
            <person name="Grigoriev I.V."/>
            <person name="Hibbett D.S."/>
            <person name="Martin F."/>
        </authorList>
    </citation>
    <scope>NUCLEOTIDE SEQUENCE [LARGE SCALE GENOMIC DNA]</scope>
    <source>
        <strain evidence="3">441</strain>
    </source>
</reference>